<accession>A0A879R3C8</accession>
<dbReference type="InterPro" id="IPR036412">
    <property type="entry name" value="HAD-like_sf"/>
</dbReference>
<dbReference type="InterPro" id="IPR004274">
    <property type="entry name" value="FCP1_dom"/>
</dbReference>
<proteinExistence type="predicted"/>
<dbReference type="Pfam" id="PF03031">
    <property type="entry name" value="NIF"/>
    <property type="match status" value="1"/>
</dbReference>
<feature type="domain" description="FCP1 homology" evidence="1">
    <location>
        <begin position="11"/>
        <end position="81"/>
    </location>
</feature>
<name>A0A879R3C8_9CAUD</name>
<dbReference type="KEGG" id="vg:77946472"/>
<dbReference type="GeneID" id="77946472"/>
<evidence type="ECO:0000313" key="3">
    <source>
        <dbReference type="Proteomes" id="UP000664915"/>
    </source>
</evidence>
<dbReference type="InterPro" id="IPR023214">
    <property type="entry name" value="HAD_sf"/>
</dbReference>
<sequence length="113" mass="12949">MVGSNYSDLNKTWIFDLDGTLLKHNGYKNGGEELLPGVKDFFSKISKDDRIVILTARDTKYQQITEKFLNDNGIRFDHIIYDLPIGERILFNDKKPSGLKTAYAYNLDRDSGL</sequence>
<reference evidence="2" key="1">
    <citation type="submission" date="2020-09" db="EMBL/GenBank/DDBJ databases">
        <authorList>
            <person name="Zhang D."/>
            <person name="Hatherill J.R."/>
            <person name="Ramirez J.F."/>
            <person name="Edinger B."/>
            <person name="Balarin R."/>
            <person name="Sullivan A."/>
            <person name="Humpal K.M."/>
            <person name="Guseva A."/>
            <person name="Butela K.A."/>
            <person name="Garlena R.A."/>
            <person name="Russell D.A."/>
            <person name="Pope W.H."/>
            <person name="Jacobs-Sera D."/>
            <person name="Hatfull G.F."/>
        </authorList>
    </citation>
    <scope>NUCLEOTIDE SEQUENCE</scope>
</reference>
<protein>
    <submittedName>
        <fullName evidence="2">3' phosphatase</fullName>
    </submittedName>
</protein>
<keyword evidence="3" id="KW-1185">Reference proteome</keyword>
<evidence type="ECO:0000313" key="2">
    <source>
        <dbReference type="EMBL" id="QPX48267.1"/>
    </source>
</evidence>
<dbReference type="Gene3D" id="3.40.50.1000">
    <property type="entry name" value="HAD superfamily/HAD-like"/>
    <property type="match status" value="1"/>
</dbReference>
<dbReference type="EMBL" id="MW015081">
    <property type="protein sequence ID" value="QPX48267.1"/>
    <property type="molecule type" value="Genomic_DNA"/>
</dbReference>
<evidence type="ECO:0000259" key="1">
    <source>
        <dbReference type="Pfam" id="PF03031"/>
    </source>
</evidence>
<dbReference type="Proteomes" id="UP000664915">
    <property type="component" value="Segment"/>
</dbReference>
<dbReference type="RefSeq" id="YP_010670277.1">
    <property type="nucleotide sequence ID" value="NC_070963.1"/>
</dbReference>
<dbReference type="SUPFAM" id="SSF56784">
    <property type="entry name" value="HAD-like"/>
    <property type="match status" value="1"/>
</dbReference>
<organism evidence="2 3">
    <name type="scientific">Synechococcus phage S-SRM01</name>
    <dbReference type="NCBI Taxonomy" id="2781608"/>
    <lineage>
        <taxon>Viruses</taxon>
        <taxon>Duplodnaviria</taxon>
        <taxon>Heunggongvirae</taxon>
        <taxon>Uroviricota</taxon>
        <taxon>Caudoviricetes</taxon>
        <taxon>Pantevenvirales</taxon>
        <taxon>Kyanoviridae</taxon>
        <taxon>Serangoonvirus</taxon>
        <taxon>Serangoonvirus essarone</taxon>
    </lineage>
</organism>